<evidence type="ECO:0000256" key="1">
    <source>
        <dbReference type="SAM" id="MobiDB-lite"/>
    </source>
</evidence>
<sequence length="502" mass="54667">MPTATVTREIVTNSHIIPLKASLATSPSVVSEAQEVQTSRNATLRSLYSRAARAFLHRDVALTHSLLTSAFAILPPPKASQHDTFAEHRRKWDILRITLEVTVYTSPPDDTASIPTSLRTNAMLSPQSFVSALHARSLQLFTRADRPDAAYLPSQVLVTLALASMKTNCPLLGRAMIEEWLARRGQSSPYGYEAVGGQRTDGYEKVLDIYCLNVLPMLAEWDYAEEFLEYETELDPSRKQRLMSTLSAVHAQHVAALQAQPPSVPSTSSSQSTTPMSTALPTPSDLTPRPSRSPSPTPSTSSHSSTSTHTAVPLTPKARHSSVVNGLTPFSPSRPQTPLSSTATSRTITPAPGAVRPVSRFREHTQTSSSSSTSNSLPDGHALLSALNSSASASPYQASTSAPSAFAVLRAAIRPYFERYFSTPKSLTLFVLFVLLPTFSLFLRIRRRRMRLSVGSGIDSRMAEDVRRRLGGVQKGSVWRSIWEEAVRAVSDTVRMGGRGLV</sequence>
<gene>
    <name evidence="3" type="ORF">EW146_g5124</name>
</gene>
<feature type="compositionally biased region" description="Low complexity" evidence="1">
    <location>
        <begin position="298"/>
        <end position="310"/>
    </location>
</feature>
<feature type="transmembrane region" description="Helical" evidence="2">
    <location>
        <begin position="427"/>
        <end position="445"/>
    </location>
</feature>
<comment type="caution">
    <text evidence="3">The sequence shown here is derived from an EMBL/GenBank/DDBJ whole genome shotgun (WGS) entry which is preliminary data.</text>
</comment>
<evidence type="ECO:0000313" key="4">
    <source>
        <dbReference type="Proteomes" id="UP000310158"/>
    </source>
</evidence>
<dbReference type="OrthoDB" id="3981028at2759"/>
<protein>
    <submittedName>
        <fullName evidence="3">Uncharacterized protein</fullName>
    </submittedName>
</protein>
<feature type="compositionally biased region" description="Polar residues" evidence="1">
    <location>
        <begin position="322"/>
        <end position="348"/>
    </location>
</feature>
<proteinExistence type="predicted"/>
<keyword evidence="2" id="KW-0472">Membrane</keyword>
<feature type="region of interest" description="Disordered" evidence="1">
    <location>
        <begin position="257"/>
        <end position="381"/>
    </location>
</feature>
<dbReference type="Proteomes" id="UP000310158">
    <property type="component" value="Unassembled WGS sequence"/>
</dbReference>
<reference evidence="3 4" key="1">
    <citation type="submission" date="2019-02" db="EMBL/GenBank/DDBJ databases">
        <title>Genome sequencing of the rare red list fungi Bondarzewia mesenterica.</title>
        <authorList>
            <person name="Buettner E."/>
            <person name="Kellner H."/>
        </authorList>
    </citation>
    <scope>NUCLEOTIDE SEQUENCE [LARGE SCALE GENOMIC DNA]</scope>
    <source>
        <strain evidence="3 4">DSM 108281</strain>
    </source>
</reference>
<dbReference type="AlphaFoldDB" id="A0A4S4LY73"/>
<keyword evidence="2" id="KW-0812">Transmembrane</keyword>
<evidence type="ECO:0000256" key="2">
    <source>
        <dbReference type="SAM" id="Phobius"/>
    </source>
</evidence>
<dbReference type="EMBL" id="SGPL01000215">
    <property type="protein sequence ID" value="THH15340.1"/>
    <property type="molecule type" value="Genomic_DNA"/>
</dbReference>
<feature type="compositionally biased region" description="Low complexity" evidence="1">
    <location>
        <begin position="257"/>
        <end position="290"/>
    </location>
</feature>
<evidence type="ECO:0000313" key="3">
    <source>
        <dbReference type="EMBL" id="THH15340.1"/>
    </source>
</evidence>
<feature type="compositionally biased region" description="Low complexity" evidence="1">
    <location>
        <begin position="366"/>
        <end position="381"/>
    </location>
</feature>
<keyword evidence="4" id="KW-1185">Reference proteome</keyword>
<name>A0A4S4LY73_9AGAM</name>
<organism evidence="3 4">
    <name type="scientific">Bondarzewia mesenterica</name>
    <dbReference type="NCBI Taxonomy" id="1095465"/>
    <lineage>
        <taxon>Eukaryota</taxon>
        <taxon>Fungi</taxon>
        <taxon>Dikarya</taxon>
        <taxon>Basidiomycota</taxon>
        <taxon>Agaricomycotina</taxon>
        <taxon>Agaricomycetes</taxon>
        <taxon>Russulales</taxon>
        <taxon>Bondarzewiaceae</taxon>
        <taxon>Bondarzewia</taxon>
    </lineage>
</organism>
<accession>A0A4S4LY73</accession>
<keyword evidence="2" id="KW-1133">Transmembrane helix</keyword>